<dbReference type="CDD" id="cd01647">
    <property type="entry name" value="RT_LTR"/>
    <property type="match status" value="1"/>
</dbReference>
<comment type="caution">
    <text evidence="9">The sequence shown here is derived from an EMBL/GenBank/DDBJ whole genome shotgun (WGS) entry which is preliminary data.</text>
</comment>
<proteinExistence type="predicted"/>
<dbReference type="OrthoDB" id="2013610at2759"/>
<keyword evidence="10" id="KW-1185">Reference proteome</keyword>
<keyword evidence="7 9" id="KW-0695">RNA-directed DNA polymerase</keyword>
<evidence type="ECO:0000313" key="9">
    <source>
        <dbReference type="EMBL" id="EZG68848.1"/>
    </source>
</evidence>
<evidence type="ECO:0000256" key="1">
    <source>
        <dbReference type="ARBA" id="ARBA00022670"/>
    </source>
</evidence>
<keyword evidence="3" id="KW-0548">Nucleotidyltransferase</keyword>
<dbReference type="EMBL" id="AFNH02000463">
    <property type="protein sequence ID" value="EZG68848.1"/>
    <property type="molecule type" value="Genomic_DNA"/>
</dbReference>
<dbReference type="GeneID" id="22912245"/>
<dbReference type="VEuPathDB" id="CryptoDB:GNI_061160"/>
<keyword evidence="6" id="KW-0378">Hydrolase</keyword>
<sequence>MPYLEGNEAVIDIQGRRILVDEKWHNLVRVNGAVDRIQVRMVDPVLEEALRKCDVNEIDKSELRKVLTKFEDLWKGDEIGRTTVIEHRCDPSIRCSIAVADCVPHPQVYGSAKGGYREGGSGYDPEGSGLTKLQSVRVGGCASEEEDWRVAVLCGLAAVERGDSTGRVPRIDDLLRAVRGSRWFIAMDLRVGYWQVAMRAEDIPKTEFRTPSGLYEFVVMPFGLVNAPATFQRMVESLFGDLYWNGVLVYLDDILIHAATLEEVFVKLEEVLKRLRASGLKLRFVLTGTG</sequence>
<dbReference type="GO" id="GO:0004519">
    <property type="term" value="F:endonuclease activity"/>
    <property type="evidence" value="ECO:0007669"/>
    <property type="project" value="UniProtKB-KW"/>
</dbReference>
<dbReference type="RefSeq" id="XP_011134542.1">
    <property type="nucleotide sequence ID" value="XM_011136240.1"/>
</dbReference>
<reference evidence="9" key="1">
    <citation type="submission" date="2013-12" db="EMBL/GenBank/DDBJ databases">
        <authorList>
            <person name="Omoto C.K."/>
            <person name="Sibley D."/>
            <person name="Venepally P."/>
            <person name="Hadjithomas M."/>
            <person name="Karamycheva S."/>
            <person name="Brunk B."/>
            <person name="Roos D."/>
            <person name="Caler E."/>
            <person name="Lorenzi H."/>
        </authorList>
    </citation>
    <scope>NUCLEOTIDE SEQUENCE</scope>
</reference>
<evidence type="ECO:0000256" key="5">
    <source>
        <dbReference type="ARBA" id="ARBA00022759"/>
    </source>
</evidence>
<dbReference type="SUPFAM" id="SSF56672">
    <property type="entry name" value="DNA/RNA polymerases"/>
    <property type="match status" value="1"/>
</dbReference>
<evidence type="ECO:0000256" key="7">
    <source>
        <dbReference type="ARBA" id="ARBA00022918"/>
    </source>
</evidence>
<dbReference type="InterPro" id="IPR043128">
    <property type="entry name" value="Rev_trsase/Diguanyl_cyclase"/>
</dbReference>
<evidence type="ECO:0000256" key="3">
    <source>
        <dbReference type="ARBA" id="ARBA00022695"/>
    </source>
</evidence>
<accession>A0A023B8D6</accession>
<dbReference type="GO" id="GO:0006508">
    <property type="term" value="P:proteolysis"/>
    <property type="evidence" value="ECO:0007669"/>
    <property type="project" value="UniProtKB-KW"/>
</dbReference>
<dbReference type="InterPro" id="IPR000477">
    <property type="entry name" value="RT_dom"/>
</dbReference>
<dbReference type="GO" id="GO:0003964">
    <property type="term" value="F:RNA-directed DNA polymerase activity"/>
    <property type="evidence" value="ECO:0007669"/>
    <property type="project" value="UniProtKB-KW"/>
</dbReference>
<dbReference type="Gene3D" id="3.10.10.10">
    <property type="entry name" value="HIV Type 1 Reverse Transcriptase, subunit A, domain 1"/>
    <property type="match status" value="1"/>
</dbReference>
<dbReference type="AlphaFoldDB" id="A0A023B8D6"/>
<dbReference type="PANTHER" id="PTHR24559:SF444">
    <property type="entry name" value="REVERSE TRANSCRIPTASE DOMAIN-CONTAINING PROTEIN"/>
    <property type="match status" value="1"/>
</dbReference>
<evidence type="ECO:0000259" key="8">
    <source>
        <dbReference type="Pfam" id="PF00078"/>
    </source>
</evidence>
<organism evidence="9 10">
    <name type="scientific">Gregarina niphandrodes</name>
    <name type="common">Septate eugregarine</name>
    <dbReference type="NCBI Taxonomy" id="110365"/>
    <lineage>
        <taxon>Eukaryota</taxon>
        <taxon>Sar</taxon>
        <taxon>Alveolata</taxon>
        <taxon>Apicomplexa</taxon>
        <taxon>Conoidasida</taxon>
        <taxon>Gregarinasina</taxon>
        <taxon>Eugregarinorida</taxon>
        <taxon>Gregarinidae</taxon>
        <taxon>Gregarina</taxon>
    </lineage>
</organism>
<protein>
    <submittedName>
        <fullName evidence="9">RNA-directed DNA polymerase</fullName>
    </submittedName>
</protein>
<keyword evidence="5" id="KW-0255">Endonuclease</keyword>
<feature type="domain" description="Reverse transcriptase" evidence="8">
    <location>
        <begin position="172"/>
        <end position="282"/>
    </location>
</feature>
<evidence type="ECO:0000313" key="10">
    <source>
        <dbReference type="Proteomes" id="UP000019763"/>
    </source>
</evidence>
<dbReference type="InterPro" id="IPR043502">
    <property type="entry name" value="DNA/RNA_pol_sf"/>
</dbReference>
<name>A0A023B8D6_GRENI</name>
<dbReference type="Gene3D" id="3.30.70.270">
    <property type="match status" value="1"/>
</dbReference>
<evidence type="ECO:0000256" key="2">
    <source>
        <dbReference type="ARBA" id="ARBA00022679"/>
    </source>
</evidence>
<dbReference type="PANTHER" id="PTHR24559">
    <property type="entry name" value="TRANSPOSON TY3-I GAG-POL POLYPROTEIN"/>
    <property type="match status" value="1"/>
</dbReference>
<evidence type="ECO:0000256" key="6">
    <source>
        <dbReference type="ARBA" id="ARBA00022801"/>
    </source>
</evidence>
<keyword evidence="2" id="KW-0808">Transferase</keyword>
<dbReference type="GO" id="GO:0008233">
    <property type="term" value="F:peptidase activity"/>
    <property type="evidence" value="ECO:0007669"/>
    <property type="project" value="UniProtKB-KW"/>
</dbReference>
<keyword evidence="1" id="KW-0645">Protease</keyword>
<keyword evidence="4" id="KW-0540">Nuclease</keyword>
<dbReference type="Pfam" id="PF00078">
    <property type="entry name" value="RVT_1"/>
    <property type="match status" value="1"/>
</dbReference>
<dbReference type="FunFam" id="3.10.10.10:FF:000007">
    <property type="entry name" value="Retrovirus-related Pol polyprotein from transposon 17.6-like Protein"/>
    <property type="match status" value="1"/>
</dbReference>
<dbReference type="eggNOG" id="KOG0017">
    <property type="taxonomic scope" value="Eukaryota"/>
</dbReference>
<gene>
    <name evidence="9" type="ORF">GNI_061160</name>
</gene>
<dbReference type="Proteomes" id="UP000019763">
    <property type="component" value="Unassembled WGS sequence"/>
</dbReference>
<dbReference type="InterPro" id="IPR053134">
    <property type="entry name" value="RNA-dir_DNA_polymerase"/>
</dbReference>
<evidence type="ECO:0000256" key="4">
    <source>
        <dbReference type="ARBA" id="ARBA00022722"/>
    </source>
</evidence>